<organism evidence="3 4">
    <name type="scientific">Microdochium trichocladiopsis</name>
    <dbReference type="NCBI Taxonomy" id="1682393"/>
    <lineage>
        <taxon>Eukaryota</taxon>
        <taxon>Fungi</taxon>
        <taxon>Dikarya</taxon>
        <taxon>Ascomycota</taxon>
        <taxon>Pezizomycotina</taxon>
        <taxon>Sordariomycetes</taxon>
        <taxon>Xylariomycetidae</taxon>
        <taxon>Xylariales</taxon>
        <taxon>Microdochiaceae</taxon>
        <taxon>Microdochium</taxon>
    </lineage>
</organism>
<comment type="caution">
    <text evidence="3">The sequence shown here is derived from an EMBL/GenBank/DDBJ whole genome shotgun (WGS) entry which is preliminary data.</text>
</comment>
<dbReference type="OrthoDB" id="10656387at2759"/>
<protein>
    <submittedName>
        <fullName evidence="3">Uncharacterized protein</fullName>
    </submittedName>
</protein>
<dbReference type="AlphaFoldDB" id="A0A9P9BS15"/>
<feature type="coiled-coil region" evidence="1">
    <location>
        <begin position="192"/>
        <end position="236"/>
    </location>
</feature>
<proteinExistence type="predicted"/>
<feature type="compositionally biased region" description="Polar residues" evidence="2">
    <location>
        <begin position="73"/>
        <end position="87"/>
    </location>
</feature>
<dbReference type="EMBL" id="JAGTJQ010000004">
    <property type="protein sequence ID" value="KAH7033521.1"/>
    <property type="molecule type" value="Genomic_DNA"/>
</dbReference>
<evidence type="ECO:0000313" key="3">
    <source>
        <dbReference type="EMBL" id="KAH7033521.1"/>
    </source>
</evidence>
<reference evidence="3" key="1">
    <citation type="journal article" date="2021" name="Nat. Commun.">
        <title>Genetic determinants of endophytism in the Arabidopsis root mycobiome.</title>
        <authorList>
            <person name="Mesny F."/>
            <person name="Miyauchi S."/>
            <person name="Thiergart T."/>
            <person name="Pickel B."/>
            <person name="Atanasova L."/>
            <person name="Karlsson M."/>
            <person name="Huettel B."/>
            <person name="Barry K.W."/>
            <person name="Haridas S."/>
            <person name="Chen C."/>
            <person name="Bauer D."/>
            <person name="Andreopoulos W."/>
            <person name="Pangilinan J."/>
            <person name="LaButti K."/>
            <person name="Riley R."/>
            <person name="Lipzen A."/>
            <person name="Clum A."/>
            <person name="Drula E."/>
            <person name="Henrissat B."/>
            <person name="Kohler A."/>
            <person name="Grigoriev I.V."/>
            <person name="Martin F.M."/>
            <person name="Hacquard S."/>
        </authorList>
    </citation>
    <scope>NUCLEOTIDE SEQUENCE</scope>
    <source>
        <strain evidence="3">MPI-CAGE-CH-0230</strain>
    </source>
</reference>
<feature type="region of interest" description="Disordered" evidence="2">
    <location>
        <begin position="44"/>
        <end position="171"/>
    </location>
</feature>
<accession>A0A9P9BS15</accession>
<dbReference type="Proteomes" id="UP000756346">
    <property type="component" value="Unassembled WGS sequence"/>
</dbReference>
<keyword evidence="1" id="KW-0175">Coiled coil</keyword>
<feature type="compositionally biased region" description="Low complexity" evidence="2">
    <location>
        <begin position="128"/>
        <end position="146"/>
    </location>
</feature>
<evidence type="ECO:0000256" key="2">
    <source>
        <dbReference type="SAM" id="MobiDB-lite"/>
    </source>
</evidence>
<dbReference type="RefSeq" id="XP_046014353.1">
    <property type="nucleotide sequence ID" value="XM_046158611.1"/>
</dbReference>
<gene>
    <name evidence="3" type="ORF">B0I36DRAFT_362181</name>
</gene>
<feature type="compositionally biased region" description="Polar residues" evidence="2">
    <location>
        <begin position="117"/>
        <end position="126"/>
    </location>
</feature>
<evidence type="ECO:0000256" key="1">
    <source>
        <dbReference type="SAM" id="Coils"/>
    </source>
</evidence>
<evidence type="ECO:0000313" key="4">
    <source>
        <dbReference type="Proteomes" id="UP000756346"/>
    </source>
</evidence>
<name>A0A9P9BS15_9PEZI</name>
<dbReference type="GeneID" id="70188157"/>
<sequence length="240" mass="26538">MSANKVTEQHGSLKARLVRRSGLTRFTIVKVRATGHYHEEVRRILSGENKTSNHNKSHGADGEDTTPEKTALISPSPTHQTSNSDQVYPQVKAMAPSTVKQPSNNGLMPGNPPRGTTKINVKTPSKQTPPTSRPETPATTTTTNTPKEPSASLNNNPSSGGGRMIDPNDQRFKPDARIKHLTSLYKQELDNNIALRNQLEVSQRYINELEAKRKVLEKEVTELAKYRESIAQIRRSVSGL</sequence>
<keyword evidence="4" id="KW-1185">Reference proteome</keyword>